<comment type="caution">
    <text evidence="1">The sequence shown here is derived from an EMBL/GenBank/DDBJ whole genome shotgun (WGS) entry which is preliminary data.</text>
</comment>
<evidence type="ECO:0000313" key="2">
    <source>
        <dbReference type="Proteomes" id="UP000648187"/>
    </source>
</evidence>
<keyword evidence="2" id="KW-1185">Reference proteome</keyword>
<proteinExistence type="predicted"/>
<organism evidence="1 2">
    <name type="scientific">Spodoptera exigua</name>
    <name type="common">Beet armyworm</name>
    <name type="synonym">Noctua fulgens</name>
    <dbReference type="NCBI Taxonomy" id="7107"/>
    <lineage>
        <taxon>Eukaryota</taxon>
        <taxon>Metazoa</taxon>
        <taxon>Ecdysozoa</taxon>
        <taxon>Arthropoda</taxon>
        <taxon>Hexapoda</taxon>
        <taxon>Insecta</taxon>
        <taxon>Pterygota</taxon>
        <taxon>Neoptera</taxon>
        <taxon>Endopterygota</taxon>
        <taxon>Lepidoptera</taxon>
        <taxon>Glossata</taxon>
        <taxon>Ditrysia</taxon>
        <taxon>Noctuoidea</taxon>
        <taxon>Noctuidae</taxon>
        <taxon>Amphipyrinae</taxon>
        <taxon>Spodoptera</taxon>
    </lineage>
</organism>
<name>A0A835GAW7_SPOEX</name>
<dbReference type="AlphaFoldDB" id="A0A835GAW7"/>
<dbReference type="Proteomes" id="UP000648187">
    <property type="component" value="Unassembled WGS sequence"/>
</dbReference>
<sequence>MVSFWWTSWASFVCTKEYSNKGVGMVCTASSPSFHRVLSCETSDSTDCCGLMRRGGGRRQERELAIRGVVNELTSQTDTEFPVTMRVASQAASRVQPLLPHPFPLWEPVHSSRSRRGEELARCYRAKCMPVEEKVFSDLYS</sequence>
<protein>
    <submittedName>
        <fullName evidence="1">Uncharacterized protein</fullName>
    </submittedName>
</protein>
<dbReference type="EMBL" id="JACKWZ010000254">
    <property type="protein sequence ID" value="KAF9410637.1"/>
    <property type="molecule type" value="Genomic_DNA"/>
</dbReference>
<evidence type="ECO:0000313" key="1">
    <source>
        <dbReference type="EMBL" id="KAF9410637.1"/>
    </source>
</evidence>
<reference evidence="1" key="1">
    <citation type="submission" date="2020-08" db="EMBL/GenBank/DDBJ databases">
        <title>Spodoptera exigua strain:BAW_Kor-Di-RS1 Genome sequencing and assembly.</title>
        <authorList>
            <person name="Kim J."/>
            <person name="Nam H.Y."/>
            <person name="Kwon M."/>
            <person name="Choi J.H."/>
            <person name="Cho S.R."/>
            <person name="Kim G.-H."/>
        </authorList>
    </citation>
    <scope>NUCLEOTIDE SEQUENCE</scope>
    <source>
        <strain evidence="1">BAW_Kor-Di-RS1</strain>
        <tissue evidence="1">Whole-body</tissue>
    </source>
</reference>
<accession>A0A835GAW7</accession>
<gene>
    <name evidence="1" type="ORF">HW555_010333</name>
</gene>